<dbReference type="Proteomes" id="UP001152320">
    <property type="component" value="Chromosome 9"/>
</dbReference>
<evidence type="ECO:0000256" key="2">
    <source>
        <dbReference type="ARBA" id="ARBA00007719"/>
    </source>
</evidence>
<reference evidence="7" key="1">
    <citation type="submission" date="2021-10" db="EMBL/GenBank/DDBJ databases">
        <title>Tropical sea cucumber genome reveals ecological adaptation and Cuvierian tubules defense mechanism.</title>
        <authorList>
            <person name="Chen T."/>
        </authorList>
    </citation>
    <scope>NUCLEOTIDE SEQUENCE</scope>
    <source>
        <strain evidence="7">Nanhai2018</strain>
        <tissue evidence="7">Muscle</tissue>
    </source>
</reference>
<dbReference type="AlphaFoldDB" id="A0A9Q1C111"/>
<evidence type="ECO:0000256" key="6">
    <source>
        <dbReference type="ARBA" id="ARBA00034687"/>
    </source>
</evidence>
<comment type="similarity">
    <text evidence="2">Belongs to the dynactin subunits 5/6 family. Dynactin subunit 6 subfamily.</text>
</comment>
<evidence type="ECO:0000256" key="1">
    <source>
        <dbReference type="ARBA" id="ARBA00004245"/>
    </source>
</evidence>
<dbReference type="GO" id="GO:0007052">
    <property type="term" value="P:mitotic spindle organization"/>
    <property type="evidence" value="ECO:0007669"/>
    <property type="project" value="TreeGrafter"/>
</dbReference>
<comment type="function">
    <text evidence="6">Part of the dynactin complex that activates the molecular motor dynein for ultra-processive transport along microtubules.</text>
</comment>
<evidence type="ECO:0000256" key="4">
    <source>
        <dbReference type="ARBA" id="ARBA00022490"/>
    </source>
</evidence>
<keyword evidence="4" id="KW-0963">Cytoplasm</keyword>
<dbReference type="CDD" id="cd04646">
    <property type="entry name" value="LbH_Dynactin_6"/>
    <property type="match status" value="1"/>
</dbReference>
<dbReference type="InterPro" id="IPR027777">
    <property type="entry name" value="DCTN6"/>
</dbReference>
<proteinExistence type="inferred from homology"/>
<evidence type="ECO:0000256" key="3">
    <source>
        <dbReference type="ARBA" id="ARBA00016573"/>
    </source>
</evidence>
<dbReference type="EMBL" id="JAIZAY010000009">
    <property type="protein sequence ID" value="KAJ8036169.1"/>
    <property type="molecule type" value="Genomic_DNA"/>
</dbReference>
<dbReference type="InterPro" id="IPR011004">
    <property type="entry name" value="Trimer_LpxA-like_sf"/>
</dbReference>
<evidence type="ECO:0000313" key="7">
    <source>
        <dbReference type="EMBL" id="KAJ8036169.1"/>
    </source>
</evidence>
<dbReference type="Gene3D" id="2.160.10.10">
    <property type="entry name" value="Hexapeptide repeat proteins"/>
    <property type="match status" value="1"/>
</dbReference>
<dbReference type="GO" id="GO:0070840">
    <property type="term" value="F:dynein complex binding"/>
    <property type="evidence" value="ECO:0007669"/>
    <property type="project" value="TreeGrafter"/>
</dbReference>
<evidence type="ECO:0000313" key="8">
    <source>
        <dbReference type="Proteomes" id="UP001152320"/>
    </source>
</evidence>
<sequence length="192" mass="21219">MTTPSQRSRKVSQVQRVKISPGAVVCVEAEIRGDVTIGARTVVHPRACIIAEAGPIVIGESNLIEEQVLIINKKPDDASPSKDDKPETLVIGSNNVFEVGCRCESLKIGDHNVIEAKAAIGRDTELTRGNVIGAFCEITSHGALPENTIIYGDKYEQRRQYEKPPDQTLQLDFLMKILPNYHRLKKSTKTDR</sequence>
<dbReference type="SUPFAM" id="SSF51161">
    <property type="entry name" value="Trimeric LpxA-like enzymes"/>
    <property type="match status" value="1"/>
</dbReference>
<keyword evidence="5" id="KW-0206">Cytoskeleton</keyword>
<gene>
    <name evidence="7" type="ORF">HOLleu_20056</name>
</gene>
<organism evidence="7 8">
    <name type="scientific">Holothuria leucospilota</name>
    <name type="common">Black long sea cucumber</name>
    <name type="synonym">Mertensiothuria leucospilota</name>
    <dbReference type="NCBI Taxonomy" id="206669"/>
    <lineage>
        <taxon>Eukaryota</taxon>
        <taxon>Metazoa</taxon>
        <taxon>Echinodermata</taxon>
        <taxon>Eleutherozoa</taxon>
        <taxon>Echinozoa</taxon>
        <taxon>Holothuroidea</taxon>
        <taxon>Aspidochirotacea</taxon>
        <taxon>Aspidochirotida</taxon>
        <taxon>Holothuriidae</taxon>
        <taxon>Holothuria</taxon>
    </lineage>
</organism>
<dbReference type="OrthoDB" id="2355at2759"/>
<protein>
    <recommendedName>
        <fullName evidence="3">Dynactin subunit 6</fullName>
    </recommendedName>
</protein>
<dbReference type="PANTHER" id="PTHR13072">
    <property type="entry name" value="DYNACTIN 6"/>
    <property type="match status" value="1"/>
</dbReference>
<evidence type="ECO:0000256" key="5">
    <source>
        <dbReference type="ARBA" id="ARBA00023212"/>
    </source>
</evidence>
<comment type="subcellular location">
    <subcellularLocation>
        <location evidence="1">Cytoplasm</location>
        <location evidence="1">Cytoskeleton</location>
    </subcellularLocation>
</comment>
<comment type="caution">
    <text evidence="7">The sequence shown here is derived from an EMBL/GenBank/DDBJ whole genome shotgun (WGS) entry which is preliminary data.</text>
</comment>
<dbReference type="PANTHER" id="PTHR13072:SF0">
    <property type="entry name" value="DYNACTIN SUBUNIT 6"/>
    <property type="match status" value="1"/>
</dbReference>
<keyword evidence="8" id="KW-1185">Reference proteome</keyword>
<name>A0A9Q1C111_HOLLE</name>
<dbReference type="GO" id="GO:0005869">
    <property type="term" value="C:dynactin complex"/>
    <property type="evidence" value="ECO:0007669"/>
    <property type="project" value="InterPro"/>
</dbReference>
<accession>A0A9Q1C111</accession>